<comment type="caution">
    <text evidence="3">The sequence shown here is derived from an EMBL/GenBank/DDBJ whole genome shotgun (WGS) entry which is preliminary data.</text>
</comment>
<dbReference type="SMART" id="SM00317">
    <property type="entry name" value="SET"/>
    <property type="match status" value="1"/>
</dbReference>
<dbReference type="AlphaFoldDB" id="A0AAD8PCJ2"/>
<dbReference type="GO" id="GO:0005634">
    <property type="term" value="C:nucleus"/>
    <property type="evidence" value="ECO:0007669"/>
    <property type="project" value="TreeGrafter"/>
</dbReference>
<dbReference type="Proteomes" id="UP001230268">
    <property type="component" value="Unassembled WGS sequence"/>
</dbReference>
<reference evidence="3" key="1">
    <citation type="submission" date="2023-08" db="EMBL/GenBank/DDBJ databases">
        <title>Draft sequence of the Babesia gibsoni genome.</title>
        <authorList>
            <person name="Yamagishi J.Y."/>
            <person name="Xuan X.X."/>
        </authorList>
    </citation>
    <scope>NUCLEOTIDE SEQUENCE</scope>
    <source>
        <strain evidence="3">Azabu</strain>
    </source>
</reference>
<organism evidence="3 4">
    <name type="scientific">Babesia gibsoni</name>
    <dbReference type="NCBI Taxonomy" id="33632"/>
    <lineage>
        <taxon>Eukaryota</taxon>
        <taxon>Sar</taxon>
        <taxon>Alveolata</taxon>
        <taxon>Apicomplexa</taxon>
        <taxon>Aconoidasida</taxon>
        <taxon>Piroplasmida</taxon>
        <taxon>Babesiidae</taxon>
        <taxon>Babesia</taxon>
    </lineage>
</organism>
<protein>
    <submittedName>
        <fullName evidence="3">SET domain containing protein</fullName>
    </submittedName>
</protein>
<dbReference type="InterPro" id="IPR046341">
    <property type="entry name" value="SET_dom_sf"/>
</dbReference>
<feature type="compositionally biased region" description="Polar residues" evidence="1">
    <location>
        <begin position="11"/>
        <end position="20"/>
    </location>
</feature>
<name>A0AAD8PCJ2_BABGI</name>
<dbReference type="GO" id="GO:0042799">
    <property type="term" value="F:histone H4K20 methyltransferase activity"/>
    <property type="evidence" value="ECO:0007669"/>
    <property type="project" value="TreeGrafter"/>
</dbReference>
<evidence type="ECO:0000313" key="3">
    <source>
        <dbReference type="EMBL" id="KAK1442128.1"/>
    </source>
</evidence>
<dbReference type="InterPro" id="IPR051760">
    <property type="entry name" value="KMT5A"/>
</dbReference>
<evidence type="ECO:0000259" key="2">
    <source>
        <dbReference type="PROSITE" id="PS50280"/>
    </source>
</evidence>
<dbReference type="Gene3D" id="2.170.270.10">
    <property type="entry name" value="SET domain"/>
    <property type="match status" value="1"/>
</dbReference>
<dbReference type="PROSITE" id="PS50280">
    <property type="entry name" value="SET"/>
    <property type="match status" value="1"/>
</dbReference>
<gene>
    <name evidence="3" type="ORF">BgAZ_401580</name>
</gene>
<dbReference type="GO" id="GO:0005700">
    <property type="term" value="C:polytene chromosome"/>
    <property type="evidence" value="ECO:0007669"/>
    <property type="project" value="TreeGrafter"/>
</dbReference>
<dbReference type="Pfam" id="PF00856">
    <property type="entry name" value="SET"/>
    <property type="match status" value="1"/>
</dbReference>
<evidence type="ECO:0000256" key="1">
    <source>
        <dbReference type="SAM" id="MobiDB-lite"/>
    </source>
</evidence>
<feature type="region of interest" description="Disordered" evidence="1">
    <location>
        <begin position="1"/>
        <end position="20"/>
    </location>
</feature>
<dbReference type="InterPro" id="IPR001214">
    <property type="entry name" value="SET_dom"/>
</dbReference>
<proteinExistence type="predicted"/>
<sequence length="883" mass="101456">MESPLTFDLGSCSQPSTTMTDASEQMDNYCEFGGGASSALHSQQGVPYLSYIIASSCAKDWSQPNLDNELKIEQHTPLRDFNMMEDSDHCRTLDSNMEEEEQGTYKSDSENGVTVKRYKRRYKSKRVKLDKGSKLNYFKGSASAGSNDVHDEDGATCTPILNRKETQRQFTKVKSENEVDPALDISPFVKSSRYGQANQKFKLFWLPNCEVSSLMRVPSIAQMSSSRKDLAERLYILFTPGGIDIIQDASQVKGVEDRPFHTPFIILYSYSFRCMYFKVVDRVIGSCSMVTFGENGEYDTVVTDTSEKHNRRSQPQDPDSQSYEFYRSYLYGIDDGAPTKRITVALRHLKETVIDMREQSVEDEFHGRFKSTVGPRSFNDNYAKTSTYEKGFDYQTTTMNKRLYEQPHPLSNDSMEFDGGVSVRSNSLSKIHKRPEPRHKLWVYERTDDHDESDEDTIYGVPSVLLAELKRLLGLEEVSKLLQCNLSMVNQRTEAMIKRNFLLYERDDTCITADVKDNFEVINSKSSNGQDMYRVGNRILKVGDVIVVKMPGSYRGHPEEDIIKIYHPNTIRLCFRTLEVLSAEVPTDLKISLAQYCPNIFWNIVLSGDMDSSLREMAPNFLSNSRRRRPVSKVTPPAPTPTPTRVVYKANNTPVFDNNFLIMQNLFERDAQHKIKRLEEIRRMQNGSHCKITRNGVSKYLDKDELISAVMDSEGLLLRSMQSLTPHQKMVVYKTCLRRGLYAPIRLDYVNGKGRAVFAAYDIGKEEYIVEYKGQIITEKLAKFRDRKYDQSRSYKGSFVFYFKLNNKRYCIDSTEEDIVYGPARLINHSRKNPNIIPKALEIDKCPRLFFVAKRDIKCGEELLIDYGERDPSVIKDNPWLLD</sequence>
<dbReference type="PANTHER" id="PTHR46167:SF1">
    <property type="entry name" value="N-LYSINE METHYLTRANSFERASE KMT5A"/>
    <property type="match status" value="1"/>
</dbReference>
<dbReference type="SUPFAM" id="SSF82199">
    <property type="entry name" value="SET domain"/>
    <property type="match status" value="1"/>
</dbReference>
<dbReference type="PANTHER" id="PTHR46167">
    <property type="entry name" value="N-LYSINE METHYLTRANSFERASE KMT5A"/>
    <property type="match status" value="1"/>
</dbReference>
<dbReference type="GO" id="GO:0006357">
    <property type="term" value="P:regulation of transcription by RNA polymerase II"/>
    <property type="evidence" value="ECO:0007669"/>
    <property type="project" value="TreeGrafter"/>
</dbReference>
<feature type="domain" description="SET" evidence="2">
    <location>
        <begin position="728"/>
        <end position="868"/>
    </location>
</feature>
<accession>A0AAD8PCJ2</accession>
<evidence type="ECO:0000313" key="4">
    <source>
        <dbReference type="Proteomes" id="UP001230268"/>
    </source>
</evidence>
<dbReference type="EMBL" id="JAVEPI010000004">
    <property type="protein sequence ID" value="KAK1442128.1"/>
    <property type="molecule type" value="Genomic_DNA"/>
</dbReference>
<keyword evidence="4" id="KW-1185">Reference proteome</keyword>